<dbReference type="EC" id="2.1.2.2" evidence="2"/>
<evidence type="ECO:0000256" key="3">
    <source>
        <dbReference type="ARBA" id="ARBA00022679"/>
    </source>
</evidence>
<reference evidence="6 7" key="1">
    <citation type="submission" date="2018-09" db="EMBL/GenBank/DDBJ databases">
        <authorList>
            <person name="Zhu H."/>
        </authorList>
    </citation>
    <scope>NUCLEOTIDE SEQUENCE [LARGE SCALE GENOMIC DNA]</scope>
    <source>
        <strain evidence="6 7">K2W22B-5</strain>
    </source>
</reference>
<dbReference type="GO" id="GO:0004644">
    <property type="term" value="F:phosphoribosylglycinamide formyltransferase activity"/>
    <property type="evidence" value="ECO:0007669"/>
    <property type="project" value="UniProtKB-EC"/>
</dbReference>
<evidence type="ECO:0000256" key="2">
    <source>
        <dbReference type="ARBA" id="ARBA00012254"/>
    </source>
</evidence>
<dbReference type="AlphaFoldDB" id="A0A418VKY3"/>
<organism evidence="6 7">
    <name type="scientific">Azospirillum cavernae</name>
    <dbReference type="NCBI Taxonomy" id="2320860"/>
    <lineage>
        <taxon>Bacteria</taxon>
        <taxon>Pseudomonadati</taxon>
        <taxon>Pseudomonadota</taxon>
        <taxon>Alphaproteobacteria</taxon>
        <taxon>Rhodospirillales</taxon>
        <taxon>Azospirillaceae</taxon>
        <taxon>Azospirillum</taxon>
    </lineage>
</organism>
<proteinExistence type="predicted"/>
<sequence>MNLVLLTTETLHHSWFLRELSRRHPVARVFVETETLRPAYETAHPFEAERDEHERALWFAKGGERLSDHGDTMAFPSLNAESAVAALRQTRPDLAVVFGTGKLSQAVIDACGGNILNLHGGDPEEYRGLDTHLWAVWHGAFDQLSTTLHWLAPELDTGAIVGRRPILLTNGMTLAQLRAANTRVCLQLVEDALDGWVGGRGIPAQPQARRGRYYSFMPTALKQVCVRRFAMFSGAMR</sequence>
<dbReference type="InterPro" id="IPR036477">
    <property type="entry name" value="Formyl_transf_N_sf"/>
</dbReference>
<comment type="pathway">
    <text evidence="1">Purine metabolism; IMP biosynthesis via de novo pathway; N(2)-formyl-N(1)-(5-phospho-D-ribosyl)glycinamide from N(1)-(5-phospho-D-ribosyl)glycinamide (10-formyl THF route): step 1/1.</text>
</comment>
<evidence type="ECO:0000256" key="4">
    <source>
        <dbReference type="ARBA" id="ARBA00022755"/>
    </source>
</evidence>
<dbReference type="InterPro" id="IPR002376">
    <property type="entry name" value="Formyl_transf_N"/>
</dbReference>
<dbReference type="GO" id="GO:0006189">
    <property type="term" value="P:'de novo' IMP biosynthetic process"/>
    <property type="evidence" value="ECO:0007669"/>
    <property type="project" value="TreeGrafter"/>
</dbReference>
<dbReference type="PANTHER" id="PTHR43369">
    <property type="entry name" value="PHOSPHORIBOSYLGLYCINAMIDE FORMYLTRANSFERASE"/>
    <property type="match status" value="1"/>
</dbReference>
<feature type="domain" description="Formyl transferase N-terminal" evidence="5">
    <location>
        <begin position="79"/>
        <end position="178"/>
    </location>
</feature>
<dbReference type="OrthoDB" id="7352833at2"/>
<dbReference type="RefSeq" id="WP_147395310.1">
    <property type="nucleotide sequence ID" value="NZ_QYUL01000006.1"/>
</dbReference>
<dbReference type="GO" id="GO:0005737">
    <property type="term" value="C:cytoplasm"/>
    <property type="evidence" value="ECO:0007669"/>
    <property type="project" value="TreeGrafter"/>
</dbReference>
<evidence type="ECO:0000259" key="5">
    <source>
        <dbReference type="Pfam" id="PF00551"/>
    </source>
</evidence>
<keyword evidence="7" id="KW-1185">Reference proteome</keyword>
<dbReference type="Gene3D" id="3.40.50.170">
    <property type="entry name" value="Formyl transferase, N-terminal domain"/>
    <property type="match status" value="1"/>
</dbReference>
<gene>
    <name evidence="6" type="ORF">D3877_28385</name>
</gene>
<evidence type="ECO:0000313" key="7">
    <source>
        <dbReference type="Proteomes" id="UP000283458"/>
    </source>
</evidence>
<evidence type="ECO:0000313" key="6">
    <source>
        <dbReference type="EMBL" id="RJF76805.1"/>
    </source>
</evidence>
<dbReference type="Pfam" id="PF00551">
    <property type="entry name" value="Formyl_trans_N"/>
    <property type="match status" value="1"/>
</dbReference>
<accession>A0A418VKY3</accession>
<dbReference type="Proteomes" id="UP000283458">
    <property type="component" value="Unassembled WGS sequence"/>
</dbReference>
<keyword evidence="4" id="KW-0658">Purine biosynthesis</keyword>
<evidence type="ECO:0000256" key="1">
    <source>
        <dbReference type="ARBA" id="ARBA00005054"/>
    </source>
</evidence>
<dbReference type="EMBL" id="QYUL01000006">
    <property type="protein sequence ID" value="RJF76805.1"/>
    <property type="molecule type" value="Genomic_DNA"/>
</dbReference>
<dbReference type="PANTHER" id="PTHR43369:SF2">
    <property type="entry name" value="PHOSPHORIBOSYLGLYCINAMIDE FORMYLTRANSFERASE"/>
    <property type="match status" value="1"/>
</dbReference>
<protein>
    <recommendedName>
        <fullName evidence="2">phosphoribosylglycinamide formyltransferase 1</fullName>
        <ecNumber evidence="2">2.1.2.2</ecNumber>
    </recommendedName>
</protein>
<name>A0A418VKY3_9PROT</name>
<comment type="caution">
    <text evidence="6">The sequence shown here is derived from an EMBL/GenBank/DDBJ whole genome shotgun (WGS) entry which is preliminary data.</text>
</comment>
<keyword evidence="3" id="KW-0808">Transferase</keyword>
<dbReference type="SUPFAM" id="SSF53328">
    <property type="entry name" value="Formyltransferase"/>
    <property type="match status" value="1"/>
</dbReference>